<dbReference type="Gene3D" id="2.60.40.10">
    <property type="entry name" value="Immunoglobulins"/>
    <property type="match status" value="2"/>
</dbReference>
<feature type="transmembrane region" description="Helical" evidence="5">
    <location>
        <begin position="1139"/>
        <end position="1163"/>
    </location>
</feature>
<dbReference type="PROSITE" id="PS00022">
    <property type="entry name" value="EGF_1"/>
    <property type="match status" value="2"/>
</dbReference>
<evidence type="ECO:0000313" key="12">
    <source>
        <dbReference type="RefSeq" id="XP_026494310.2"/>
    </source>
</evidence>
<dbReference type="OrthoDB" id="6138650at2759"/>
<evidence type="ECO:0000256" key="4">
    <source>
        <dbReference type="PROSITE-ProRule" id="PRU00076"/>
    </source>
</evidence>
<reference evidence="12" key="1">
    <citation type="submission" date="2025-08" db="UniProtKB">
        <authorList>
            <consortium name="RefSeq"/>
        </authorList>
    </citation>
    <scope>IDENTIFICATION</scope>
    <source>
        <tissue evidence="12">Whole body</tissue>
    </source>
</reference>
<dbReference type="InterPro" id="IPR003598">
    <property type="entry name" value="Ig_sub2"/>
</dbReference>
<proteinExistence type="inferred from homology"/>
<feature type="disulfide bond" evidence="4">
    <location>
        <begin position="196"/>
        <end position="205"/>
    </location>
</feature>
<feature type="domain" description="EGF-like" evidence="8">
    <location>
        <begin position="168"/>
        <end position="206"/>
    </location>
</feature>
<dbReference type="PANTHER" id="PTHR45813">
    <property type="entry name" value="IG-LIKE DOMAIN-CONTAINING PROTEIN"/>
    <property type="match status" value="1"/>
</dbReference>
<dbReference type="SMART" id="SM00008">
    <property type="entry name" value="HormR"/>
    <property type="match status" value="1"/>
</dbReference>
<dbReference type="Gene3D" id="2.60.220.50">
    <property type="match status" value="1"/>
</dbReference>
<dbReference type="OMA" id="GREMEYL"/>
<dbReference type="SUPFAM" id="SSF48726">
    <property type="entry name" value="Immunoglobulin"/>
    <property type="match status" value="2"/>
</dbReference>
<feature type="chain" id="PRO_5047041633" evidence="6">
    <location>
        <begin position="23"/>
        <end position="1471"/>
    </location>
</feature>
<dbReference type="PROSITE" id="PS01186">
    <property type="entry name" value="EGF_2"/>
    <property type="match status" value="2"/>
</dbReference>
<gene>
    <name evidence="12" type="primary">LOC113399404</name>
</gene>
<feature type="transmembrane region" description="Helical" evidence="5">
    <location>
        <begin position="1033"/>
        <end position="1050"/>
    </location>
</feature>
<evidence type="ECO:0000256" key="5">
    <source>
        <dbReference type="SAM" id="Phobius"/>
    </source>
</evidence>
<dbReference type="InterPro" id="IPR036179">
    <property type="entry name" value="Ig-like_dom_sf"/>
</dbReference>
<keyword evidence="2 4" id="KW-1015">Disulfide bond</keyword>
<feature type="signal peptide" evidence="6">
    <location>
        <begin position="1"/>
        <end position="22"/>
    </location>
</feature>
<evidence type="ECO:0000259" key="8">
    <source>
        <dbReference type="PROSITE" id="PS50026"/>
    </source>
</evidence>
<sequence length="1471" mass="160823">MLTVQRLLSITLITIIADIVSSQEDNPIKEHQGPQTCGGLLKGPVGIIQTPNFPNPFPVPIKCRWIIEHDIVNGTISIYFTQQYTTSGLTFTEYMYYDESYKLGERKALSVTEENITRIKWLQVQSPVLVVELTLNRLEGTQLRALGLLSVFGFNMTYVVKAPTDAPGPTSCSAIECRLLGHCYAKHDYKEFYCACFEGYSGADCGVGPLCPRTSNMCKNGGTCRQMGPAAVSCICAPGYTGDLCESQIAAPECGIEECSEGCRKGSSCDCNPKDTDVSSARFETRLQIMDQGDSNLSEQIVKQITNYLRASNITLHDDIEILNISSPEASGARTVWLRVWGARREAGTLRTALARLAATRSRTDRLRLLPATLHFDMQPALSLHALIVNQRPEVWEGSEFILSCMAYGSPEIAFTWYKDGVKVNFNGTTRDIWTRTVAEDALGRRMSVLGISEAKKSDSGRWSCSADDAGRRRCSALRLTILRPPDIRLVPSTLTVNKGDNVSITCLAGAGRVHGALGFSWARERSLLPLAPGREVWEDLYPAGSVLKLYNVQKSGEFRCQVSSVAGTNAKGVTMWALGVKDEACESEASHGLRWPKTAPGAHASAACPPGHNGESTRFCEPKTTQHGVKWNLPDFSGCVADSLKDIHEQFTRISFGYSWDNVSNVAHQYGAVLRSLPAHPGEGTLPLQHAREMLRYLQSSAGKPKDKQDSVEHLLIIYDTLLKHPDAFLDEEKIYDLQNAVVDTAAMKDNLDLHYQEFAVKTKQVREDSAAHFTFTPNPSADEWLLTSTGVELVARTGNASVVAVQYHNIAARLPSLRRSIEFNASYSRSGREVEYRLASAQVQLAASHVDVTLHHTVTLLFVHSKNYTAIASKLACGLRTTSEPSTWVTKACEVRIPEPTHVACRCRGLGTYGLFTIARSTLTDVEKDLRGIVKITVGLGGAMCLAAAALQLLSLVPGRKARLPVLLKAATAGTHSAAVLTLLECDTRQEEACPGALGWVCAACWCAGCAALCAQPLLLQAELAGRAQRVPSVALLAGVCTLAWLTARLWGGAPLQLGAAAQAVCAAGCAMLAMLCFALAVCAALRLRTITHKVPAERRTYLRDRTRVVRHTLAVLGTTSAAQAVGVWWAQPGPRSLAHVLALSVAALANGLTMLICYVIRDEECLQSARKVLSLPSHRDWQESPAGDTSLSLYIKQGGEVESRGGAGLMESNSSPVSPLTSYWRAPGLESPARLHRRQSTPDSRADIVRCVEYKDSLLSPHRYEAHHVTTTHAVCDLIPRNPHSPLSLVTPAPHSPIHLVPHSNHSPIRFVPHNSRTPTNPQPEYRARLCLELGVLKTPPTETNAPLLTCSVDFEPYDKTFDTSKEACTICVQSNPDVSKVTSPPIKSCLKKSKNDFTSSISLPSMELKEDHKSKSDIEQVNREWNKAYDSPETDRMLNKISDDLDFLLNRTQEKKTILDQIEEAPT</sequence>
<keyword evidence="5" id="KW-0812">Transmembrane</keyword>
<dbReference type="InterPro" id="IPR035914">
    <property type="entry name" value="Sperma_CUB_dom_sf"/>
</dbReference>
<dbReference type="SMART" id="SM00408">
    <property type="entry name" value="IGc2"/>
    <property type="match status" value="2"/>
</dbReference>
<evidence type="ECO:0000313" key="11">
    <source>
        <dbReference type="Proteomes" id="UP001652626"/>
    </source>
</evidence>
<keyword evidence="5" id="KW-1133">Transmembrane helix</keyword>
<dbReference type="Gene3D" id="4.10.1240.10">
    <property type="entry name" value="GPCR, family 2, extracellular hormone receptor domain"/>
    <property type="match status" value="1"/>
</dbReference>
<dbReference type="SMART" id="SM00409">
    <property type="entry name" value="IG"/>
    <property type="match status" value="2"/>
</dbReference>
<comment type="caution">
    <text evidence="4">Lacks conserved residue(s) required for the propagation of feature annotation.</text>
</comment>
<feature type="transmembrane region" description="Helical" evidence="5">
    <location>
        <begin position="934"/>
        <end position="956"/>
    </location>
</feature>
<dbReference type="SUPFAM" id="SSF49854">
    <property type="entry name" value="Spermadhesin, CUB domain"/>
    <property type="match status" value="1"/>
</dbReference>
<dbReference type="SUPFAM" id="SSF57196">
    <property type="entry name" value="EGF/Laminin"/>
    <property type="match status" value="1"/>
</dbReference>
<keyword evidence="3" id="KW-0325">Glycoprotein</keyword>
<name>A0A8B8IBA8_VANTA</name>
<dbReference type="RefSeq" id="XP_026494310.2">
    <property type="nucleotide sequence ID" value="XM_026638525.2"/>
</dbReference>
<keyword evidence="6" id="KW-0732">Signal</keyword>
<feature type="domain" description="G-protein coupled receptors family 2 profile 1" evidence="9">
    <location>
        <begin position="560"/>
        <end position="644"/>
    </location>
</feature>
<dbReference type="InterPro" id="IPR000742">
    <property type="entry name" value="EGF"/>
</dbReference>
<evidence type="ECO:0000259" key="9">
    <source>
        <dbReference type="PROSITE" id="PS50227"/>
    </source>
</evidence>
<evidence type="ECO:0000256" key="3">
    <source>
        <dbReference type="ARBA" id="ARBA00023180"/>
    </source>
</evidence>
<dbReference type="PROSITE" id="PS50026">
    <property type="entry name" value="EGF_3"/>
    <property type="match status" value="2"/>
</dbReference>
<keyword evidence="5" id="KW-0472">Membrane</keyword>
<dbReference type="PROSITE" id="PS50835">
    <property type="entry name" value="IG_LIKE"/>
    <property type="match status" value="2"/>
</dbReference>
<dbReference type="InterPro" id="IPR046338">
    <property type="entry name" value="GAIN_dom_sf"/>
</dbReference>
<accession>A0A8B8IBA8</accession>
<feature type="domain" description="Ig-like" evidence="10">
    <location>
        <begin position="380"/>
        <end position="481"/>
    </location>
</feature>
<dbReference type="InterPro" id="IPR003599">
    <property type="entry name" value="Ig_sub"/>
</dbReference>
<dbReference type="GO" id="GO:0016020">
    <property type="term" value="C:membrane"/>
    <property type="evidence" value="ECO:0007669"/>
    <property type="project" value="InterPro"/>
</dbReference>
<dbReference type="GeneID" id="113399404"/>
<evidence type="ECO:0000259" key="7">
    <source>
        <dbReference type="PROSITE" id="PS01180"/>
    </source>
</evidence>
<dbReference type="PROSITE" id="PS01180">
    <property type="entry name" value="CUB"/>
    <property type="match status" value="1"/>
</dbReference>
<dbReference type="GO" id="GO:0007189">
    <property type="term" value="P:adenylate cyclase-activating G protein-coupled receptor signaling pathway"/>
    <property type="evidence" value="ECO:0007669"/>
    <property type="project" value="TreeGrafter"/>
</dbReference>
<dbReference type="SMART" id="SM00181">
    <property type="entry name" value="EGF"/>
    <property type="match status" value="2"/>
</dbReference>
<dbReference type="CDD" id="cd00054">
    <property type="entry name" value="EGF_CA"/>
    <property type="match status" value="1"/>
</dbReference>
<evidence type="ECO:0000256" key="1">
    <source>
        <dbReference type="ARBA" id="ARBA00007343"/>
    </source>
</evidence>
<dbReference type="SUPFAM" id="SSF111418">
    <property type="entry name" value="Hormone receptor domain"/>
    <property type="match status" value="1"/>
</dbReference>
<dbReference type="InterPro" id="IPR001879">
    <property type="entry name" value="GPCR_2_extracellular_dom"/>
</dbReference>
<keyword evidence="4" id="KW-0245">EGF-like domain</keyword>
<dbReference type="Gene3D" id="2.60.120.290">
    <property type="entry name" value="Spermadhesin, CUB domain"/>
    <property type="match status" value="1"/>
</dbReference>
<protein>
    <submittedName>
        <fullName evidence="12">Uncharacterized protein LOC113399404 isoform X1</fullName>
    </submittedName>
</protein>
<keyword evidence="11" id="KW-1185">Reference proteome</keyword>
<dbReference type="InterPro" id="IPR007110">
    <property type="entry name" value="Ig-like_dom"/>
</dbReference>
<evidence type="ECO:0000256" key="6">
    <source>
        <dbReference type="SAM" id="SignalP"/>
    </source>
</evidence>
<dbReference type="Gene3D" id="2.10.25.10">
    <property type="entry name" value="Laminin"/>
    <property type="match status" value="1"/>
</dbReference>
<dbReference type="InterPro" id="IPR051587">
    <property type="entry name" value="Adhesion_GPCR"/>
</dbReference>
<dbReference type="PROSITE" id="PS50227">
    <property type="entry name" value="G_PROTEIN_RECEP_F2_3"/>
    <property type="match status" value="1"/>
</dbReference>
<evidence type="ECO:0000259" key="10">
    <source>
        <dbReference type="PROSITE" id="PS50835"/>
    </source>
</evidence>
<organism evidence="11 12">
    <name type="scientific">Vanessa tameamea</name>
    <name type="common">Kamehameha butterfly</name>
    <dbReference type="NCBI Taxonomy" id="334116"/>
    <lineage>
        <taxon>Eukaryota</taxon>
        <taxon>Metazoa</taxon>
        <taxon>Ecdysozoa</taxon>
        <taxon>Arthropoda</taxon>
        <taxon>Hexapoda</taxon>
        <taxon>Insecta</taxon>
        <taxon>Pterygota</taxon>
        <taxon>Neoptera</taxon>
        <taxon>Endopterygota</taxon>
        <taxon>Lepidoptera</taxon>
        <taxon>Glossata</taxon>
        <taxon>Ditrysia</taxon>
        <taxon>Papilionoidea</taxon>
        <taxon>Nymphalidae</taxon>
        <taxon>Nymphalinae</taxon>
        <taxon>Vanessa</taxon>
    </lineage>
</organism>
<feature type="disulfide bond" evidence="4">
    <location>
        <begin position="236"/>
        <end position="245"/>
    </location>
</feature>
<feature type="disulfide bond" evidence="4">
    <location>
        <begin position="177"/>
        <end position="194"/>
    </location>
</feature>
<feature type="transmembrane region" description="Helical" evidence="5">
    <location>
        <begin position="1111"/>
        <end position="1133"/>
    </location>
</feature>
<dbReference type="Proteomes" id="UP001652626">
    <property type="component" value="Chromosome 19"/>
</dbReference>
<feature type="domain" description="Ig-like" evidence="10">
    <location>
        <begin position="486"/>
        <end position="575"/>
    </location>
</feature>
<dbReference type="PANTHER" id="PTHR45813:SF8">
    <property type="entry name" value="IG-LIKE DOMAIN-CONTAINING PROTEIN"/>
    <property type="match status" value="1"/>
</dbReference>
<dbReference type="Pfam" id="PF00008">
    <property type="entry name" value="EGF"/>
    <property type="match status" value="1"/>
</dbReference>
<feature type="domain" description="CUB" evidence="7">
    <location>
        <begin position="37"/>
        <end position="161"/>
    </location>
</feature>
<dbReference type="InterPro" id="IPR000859">
    <property type="entry name" value="CUB_dom"/>
</dbReference>
<dbReference type="InterPro" id="IPR036445">
    <property type="entry name" value="GPCR_2_extracell_dom_sf"/>
</dbReference>
<comment type="similarity">
    <text evidence="1">Belongs to the G-protein coupled receptor 2 family. Adhesion G-protein coupled receptor (ADGR) subfamily.</text>
</comment>
<feature type="transmembrane region" description="Helical" evidence="5">
    <location>
        <begin position="1062"/>
        <end position="1090"/>
    </location>
</feature>
<feature type="domain" description="EGF-like" evidence="8">
    <location>
        <begin position="207"/>
        <end position="246"/>
    </location>
</feature>
<dbReference type="GO" id="GO:0004930">
    <property type="term" value="F:G protein-coupled receptor activity"/>
    <property type="evidence" value="ECO:0007669"/>
    <property type="project" value="InterPro"/>
</dbReference>
<dbReference type="InterPro" id="IPR013783">
    <property type="entry name" value="Ig-like_fold"/>
</dbReference>
<evidence type="ECO:0000256" key="2">
    <source>
        <dbReference type="ARBA" id="ARBA00023157"/>
    </source>
</evidence>
<dbReference type="Pfam" id="PF13927">
    <property type="entry name" value="Ig_3"/>
    <property type="match status" value="1"/>
</dbReference>